<dbReference type="Pfam" id="PF07103">
    <property type="entry name" value="DUF1365"/>
    <property type="match status" value="1"/>
</dbReference>
<dbReference type="OrthoDB" id="9778801at2"/>
<accession>A0A2V2L8V2</accession>
<reference evidence="1 2" key="1">
    <citation type="submission" date="2018-05" db="EMBL/GenBank/DDBJ databases">
        <title>Rhodobacteraceae gen. nov., sp. nov. isolated from sea water.</title>
        <authorList>
            <person name="Ren Y."/>
        </authorList>
    </citation>
    <scope>NUCLEOTIDE SEQUENCE [LARGE SCALE GENOMIC DNA]</scope>
    <source>
        <strain evidence="1 2">TG-679</strain>
    </source>
</reference>
<dbReference type="RefSeq" id="WP_109812402.1">
    <property type="nucleotide sequence ID" value="NZ_QGKU01000047.1"/>
</dbReference>
<comment type="caution">
    <text evidence="1">The sequence shown here is derived from an EMBL/GenBank/DDBJ whole genome shotgun (WGS) entry which is preliminary data.</text>
</comment>
<sequence>MARDVDLIVGRTYHGRAGGVENAFRYSVDYCLLDPDRAHGPGLFSRNGRNLTALHDRDHGGAPGQGRGAAWARDVLVAHQLDRCDGPLLLLAQPRVLGHVFNPVSFWLAHGRDGTLRAVIAEVSNTFGDRHSYLCHHPDQRAITRHERLRAEKIFHVSPFQPVGGDYTFRFDIRHDRVGVWIDFRIGTERLYATLTGRRKPLTNRAILWAALRRPLGSRRVLGLIHWQALVLWWKGARWHVRPAPPADEVSR</sequence>
<dbReference type="AlphaFoldDB" id="A0A2V2L8V2"/>
<gene>
    <name evidence="1" type="ORF">DKT77_14565</name>
</gene>
<dbReference type="PANTHER" id="PTHR33973">
    <property type="entry name" value="OS07G0153300 PROTEIN"/>
    <property type="match status" value="1"/>
</dbReference>
<dbReference type="Proteomes" id="UP000245680">
    <property type="component" value="Unassembled WGS sequence"/>
</dbReference>
<dbReference type="InterPro" id="IPR010775">
    <property type="entry name" value="DUF1365"/>
</dbReference>
<keyword evidence="2" id="KW-1185">Reference proteome</keyword>
<organism evidence="1 2">
    <name type="scientific">Meridianimarinicoccus roseus</name>
    <dbReference type="NCBI Taxonomy" id="2072018"/>
    <lineage>
        <taxon>Bacteria</taxon>
        <taxon>Pseudomonadati</taxon>
        <taxon>Pseudomonadota</taxon>
        <taxon>Alphaproteobacteria</taxon>
        <taxon>Rhodobacterales</taxon>
        <taxon>Paracoccaceae</taxon>
        <taxon>Meridianimarinicoccus</taxon>
    </lineage>
</organism>
<proteinExistence type="predicted"/>
<dbReference type="PANTHER" id="PTHR33973:SF4">
    <property type="entry name" value="OS07G0153300 PROTEIN"/>
    <property type="match status" value="1"/>
</dbReference>
<dbReference type="EMBL" id="QGKU01000047">
    <property type="protein sequence ID" value="PWR01820.1"/>
    <property type="molecule type" value="Genomic_DNA"/>
</dbReference>
<name>A0A2V2L8V2_9RHOB</name>
<evidence type="ECO:0000313" key="1">
    <source>
        <dbReference type="EMBL" id="PWR01820.1"/>
    </source>
</evidence>
<protein>
    <submittedName>
        <fullName evidence="1">DUF1365 domain-containing protein</fullName>
    </submittedName>
</protein>
<evidence type="ECO:0000313" key="2">
    <source>
        <dbReference type="Proteomes" id="UP000245680"/>
    </source>
</evidence>